<feature type="transmembrane region" description="Helical" evidence="10">
    <location>
        <begin position="97"/>
        <end position="119"/>
    </location>
</feature>
<dbReference type="SUPFAM" id="SSF161070">
    <property type="entry name" value="SNF-like"/>
    <property type="match status" value="1"/>
</dbReference>
<dbReference type="GO" id="GO:0005886">
    <property type="term" value="C:plasma membrane"/>
    <property type="evidence" value="ECO:0007669"/>
    <property type="project" value="TreeGrafter"/>
</dbReference>
<keyword evidence="5 9" id="KW-0769">Symport</keyword>
<feature type="transmembrane region" description="Helical" evidence="10">
    <location>
        <begin position="140"/>
        <end position="167"/>
    </location>
</feature>
<dbReference type="AlphaFoldDB" id="A0A3S4QK44"/>
<keyword evidence="8" id="KW-0479">Metal-binding</keyword>
<feature type="binding site" evidence="8">
    <location>
        <position position="207"/>
    </location>
    <ligand>
        <name>Na(+)</name>
        <dbReference type="ChEBI" id="CHEBI:29101"/>
        <label>1</label>
    </ligand>
</feature>
<feature type="binding site" evidence="8">
    <location>
        <position position="308"/>
    </location>
    <ligand>
        <name>Na(+)</name>
        <dbReference type="ChEBI" id="CHEBI:29101"/>
        <label>1</label>
    </ligand>
</feature>
<feature type="binding site" evidence="8">
    <location>
        <position position="304"/>
    </location>
    <ligand>
        <name>Na(+)</name>
        <dbReference type="ChEBI" id="CHEBI:29101"/>
        <label>1</label>
    </ligand>
</feature>
<name>A0A3S4QK44_9ACAR</name>
<evidence type="ECO:0000256" key="7">
    <source>
        <dbReference type="ARBA" id="ARBA00023136"/>
    </source>
</evidence>
<comment type="caution">
    <text evidence="11">The sequence shown here is derived from an EMBL/GenBank/DDBJ whole genome shotgun (WGS) entry which is preliminary data.</text>
</comment>
<dbReference type="PANTHER" id="PTHR11616">
    <property type="entry name" value="SODIUM/CHLORIDE DEPENDENT TRANSPORTER"/>
    <property type="match status" value="1"/>
</dbReference>
<evidence type="ECO:0000256" key="9">
    <source>
        <dbReference type="RuleBase" id="RU003732"/>
    </source>
</evidence>
<dbReference type="PROSITE" id="PS50267">
    <property type="entry name" value="NA_NEUROTRAN_SYMP_3"/>
    <property type="match status" value="1"/>
</dbReference>
<evidence type="ECO:0000313" key="11">
    <source>
        <dbReference type="EMBL" id="RWS04481.1"/>
    </source>
</evidence>
<dbReference type="InterPro" id="IPR037272">
    <property type="entry name" value="SNS_sf"/>
</dbReference>
<protein>
    <recommendedName>
        <fullName evidence="9">Transporter</fullName>
    </recommendedName>
</protein>
<dbReference type="Pfam" id="PF00209">
    <property type="entry name" value="SNF"/>
    <property type="match status" value="2"/>
</dbReference>
<keyword evidence="6 10" id="KW-1133">Transmembrane helix</keyword>
<dbReference type="GO" id="GO:0015179">
    <property type="term" value="F:L-amino acid transmembrane transporter activity"/>
    <property type="evidence" value="ECO:0007669"/>
    <property type="project" value="TreeGrafter"/>
</dbReference>
<feature type="binding site" evidence="8">
    <location>
        <position position="74"/>
    </location>
    <ligand>
        <name>Na(+)</name>
        <dbReference type="ChEBI" id="CHEBI:29101"/>
        <label>1</label>
    </ligand>
</feature>
<keyword evidence="8" id="KW-0915">Sodium</keyword>
<reference evidence="11 12" key="1">
    <citation type="journal article" date="2018" name="Gigascience">
        <title>Genomes of trombidid mites reveal novel predicted allergens and laterally-transferred genes associated with secondary metabolism.</title>
        <authorList>
            <person name="Dong X."/>
            <person name="Chaisiri K."/>
            <person name="Xia D."/>
            <person name="Armstrong S.D."/>
            <person name="Fang Y."/>
            <person name="Donnelly M.J."/>
            <person name="Kadowaki T."/>
            <person name="McGarry J.W."/>
            <person name="Darby A.C."/>
            <person name="Makepeace B.L."/>
        </authorList>
    </citation>
    <scope>NUCLEOTIDE SEQUENCE [LARGE SCALE GENOMIC DNA]</scope>
    <source>
        <strain evidence="11">UoL-WK</strain>
    </source>
</reference>
<keyword evidence="3 9" id="KW-0813">Transport</keyword>
<dbReference type="InterPro" id="IPR000175">
    <property type="entry name" value="Na/ntran_symport"/>
</dbReference>
<accession>A0A3S4QK44</accession>
<feature type="transmembrane region" description="Helical" evidence="10">
    <location>
        <begin position="66"/>
        <end position="85"/>
    </location>
</feature>
<keyword evidence="12" id="KW-1185">Reference proteome</keyword>
<evidence type="ECO:0000256" key="4">
    <source>
        <dbReference type="ARBA" id="ARBA00022692"/>
    </source>
</evidence>
<feature type="transmembrane region" description="Helical" evidence="10">
    <location>
        <begin position="404"/>
        <end position="425"/>
    </location>
</feature>
<evidence type="ECO:0000256" key="10">
    <source>
        <dbReference type="SAM" id="Phobius"/>
    </source>
</evidence>
<dbReference type="PANTHER" id="PTHR11616:SF236">
    <property type="entry name" value="TRANSPORTER"/>
    <property type="match status" value="1"/>
</dbReference>
<feature type="transmembrane region" description="Helical" evidence="10">
    <location>
        <begin position="233"/>
        <end position="257"/>
    </location>
</feature>
<evidence type="ECO:0000313" key="12">
    <source>
        <dbReference type="Proteomes" id="UP000285301"/>
    </source>
</evidence>
<feature type="binding site" evidence="8">
    <location>
        <position position="81"/>
    </location>
    <ligand>
        <name>Na(+)</name>
        <dbReference type="ChEBI" id="CHEBI:29101"/>
        <label>1</label>
    </ligand>
</feature>
<organism evidence="11 12">
    <name type="scientific">Dinothrombium tinctorium</name>
    <dbReference type="NCBI Taxonomy" id="1965070"/>
    <lineage>
        <taxon>Eukaryota</taxon>
        <taxon>Metazoa</taxon>
        <taxon>Ecdysozoa</taxon>
        <taxon>Arthropoda</taxon>
        <taxon>Chelicerata</taxon>
        <taxon>Arachnida</taxon>
        <taxon>Acari</taxon>
        <taxon>Acariformes</taxon>
        <taxon>Trombidiformes</taxon>
        <taxon>Prostigmata</taxon>
        <taxon>Anystina</taxon>
        <taxon>Parasitengona</taxon>
        <taxon>Trombidioidea</taxon>
        <taxon>Trombidiidae</taxon>
        <taxon>Dinothrombium</taxon>
    </lineage>
</organism>
<feature type="transmembrane region" description="Helical" evidence="10">
    <location>
        <begin position="200"/>
        <end position="221"/>
    </location>
</feature>
<dbReference type="PRINTS" id="PR00176">
    <property type="entry name" value="NANEUSMPORT"/>
</dbReference>
<evidence type="ECO:0000256" key="8">
    <source>
        <dbReference type="PIRSR" id="PIRSR600175-1"/>
    </source>
</evidence>
<evidence type="ECO:0000256" key="3">
    <source>
        <dbReference type="ARBA" id="ARBA00022448"/>
    </source>
</evidence>
<dbReference type="GO" id="GO:0015187">
    <property type="term" value="F:glycine transmembrane transporter activity"/>
    <property type="evidence" value="ECO:0007669"/>
    <property type="project" value="TreeGrafter"/>
</dbReference>
<dbReference type="GO" id="GO:0046872">
    <property type="term" value="F:metal ion binding"/>
    <property type="evidence" value="ECO:0007669"/>
    <property type="project" value="UniProtKB-KW"/>
</dbReference>
<sequence>NEAGFRKDVTLRNSVNARSENKVNEMQLKRGHEDNYCQDKNQSQLTLKRNDSMTSIKSRGNWGSKWEFLLSCVGLSVGIGNVWRFPYLAYENGGGAFLIPYLIMLFLAGKPMYFMELAFGQFAGTGPLSIWTCCPIAKGVGAAMVCVSIVVVIYYNVVMSYALYFIYSTFQKELPWNRCDPEWSNGTNCVIRSLTVWQAAASQMFFSLSVSMGGLIMYSSYNDFRHNIFKDAMIVSILDTVTSVISGMVIFSVLGAMSHELGLKVNDVVKSGPGLAFVAYPEALSRLPWPHVWSVLFFLMLFILGLDSEFAILETVLTSLSDEINFLRRHKLKFTVAVGICCFLLGLPCVTRGGQYIFEIMDYYGGGISLVFIAVFECIAISWVYGYKKFALDIYFMLSKQMGFYWHVTWKYTSPIILAFIAIYSLINHTPLHYGDYDFPSWADSIGWCLTAFIVFQIPFWALIAIFKQNKGDTMWEKLKLAIKSTEHWGPKEAALKEEWRILKTGINSVYIVKKDLEAAKEPAKLSRFEMKIGSENKAYKSEEKY</sequence>
<dbReference type="PROSITE" id="PS00610">
    <property type="entry name" value="NA_NEUROTRAN_SYMP_1"/>
    <property type="match status" value="1"/>
</dbReference>
<evidence type="ECO:0000256" key="5">
    <source>
        <dbReference type="ARBA" id="ARBA00022847"/>
    </source>
</evidence>
<dbReference type="OrthoDB" id="6581954at2759"/>
<comment type="subcellular location">
    <subcellularLocation>
        <location evidence="1">Membrane</location>
        <topology evidence="1">Multi-pass membrane protein</topology>
    </subcellularLocation>
</comment>
<feature type="transmembrane region" description="Helical" evidence="10">
    <location>
        <begin position="334"/>
        <end position="357"/>
    </location>
</feature>
<keyword evidence="7 10" id="KW-0472">Membrane</keyword>
<dbReference type="GO" id="GO:0005283">
    <property type="term" value="F:amino acid:sodium symporter activity"/>
    <property type="evidence" value="ECO:0007669"/>
    <property type="project" value="TreeGrafter"/>
</dbReference>
<feature type="transmembrane region" description="Helical" evidence="10">
    <location>
        <begin position="292"/>
        <end position="313"/>
    </location>
</feature>
<comment type="similarity">
    <text evidence="2 9">Belongs to the sodium:neurotransmitter symporter (SNF) (TC 2.A.22) family.</text>
</comment>
<dbReference type="GO" id="GO:0089718">
    <property type="term" value="P:amino acid import across plasma membrane"/>
    <property type="evidence" value="ECO:0007669"/>
    <property type="project" value="TreeGrafter"/>
</dbReference>
<feature type="non-terminal residue" evidence="11">
    <location>
        <position position="1"/>
    </location>
</feature>
<dbReference type="EMBL" id="NCKU01005510">
    <property type="protein sequence ID" value="RWS04481.1"/>
    <property type="molecule type" value="Genomic_DNA"/>
</dbReference>
<gene>
    <name evidence="11" type="ORF">B4U79_03911</name>
</gene>
<proteinExistence type="inferred from homology"/>
<evidence type="ECO:0000256" key="6">
    <source>
        <dbReference type="ARBA" id="ARBA00022989"/>
    </source>
</evidence>
<dbReference type="CDD" id="cd10324">
    <property type="entry name" value="SLC6sbd"/>
    <property type="match status" value="1"/>
</dbReference>
<feature type="binding site" evidence="8">
    <location>
        <position position="77"/>
    </location>
    <ligand>
        <name>Na(+)</name>
        <dbReference type="ChEBI" id="CHEBI:29101"/>
        <label>1</label>
    </ligand>
</feature>
<feature type="transmembrane region" description="Helical" evidence="10">
    <location>
        <begin position="445"/>
        <end position="467"/>
    </location>
</feature>
<evidence type="ECO:0000256" key="2">
    <source>
        <dbReference type="ARBA" id="ARBA00006459"/>
    </source>
</evidence>
<feature type="transmembrane region" description="Helical" evidence="10">
    <location>
        <begin position="363"/>
        <end position="384"/>
    </location>
</feature>
<keyword evidence="4 9" id="KW-0812">Transmembrane</keyword>
<feature type="binding site" evidence="8">
    <location>
        <position position="307"/>
    </location>
    <ligand>
        <name>Na(+)</name>
        <dbReference type="ChEBI" id="CHEBI:29101"/>
        <label>1</label>
    </ligand>
</feature>
<dbReference type="Proteomes" id="UP000285301">
    <property type="component" value="Unassembled WGS sequence"/>
</dbReference>
<evidence type="ECO:0000256" key="1">
    <source>
        <dbReference type="ARBA" id="ARBA00004141"/>
    </source>
</evidence>